<reference evidence="1 2" key="1">
    <citation type="submission" date="2019-08" db="EMBL/GenBank/DDBJ databases">
        <title>100 year-old enigma solved: identification of Planctomyces bekefii, the type genus and species of the phylum Planctomycetes.</title>
        <authorList>
            <person name="Svetlana D.N."/>
            <person name="Overmann J."/>
        </authorList>
    </citation>
    <scope>NUCLEOTIDE SEQUENCE [LARGE SCALE GENOMIC DNA]</scope>
    <source>
        <strain evidence="1">Phe10_nw2017</strain>
    </source>
</reference>
<evidence type="ECO:0000313" key="1">
    <source>
        <dbReference type="EMBL" id="TWW08496.1"/>
    </source>
</evidence>
<accession>A0A5C6M182</accession>
<dbReference type="Proteomes" id="UP000321083">
    <property type="component" value="Unassembled WGS sequence"/>
</dbReference>
<protein>
    <submittedName>
        <fullName evidence="1">Uncharacterized protein</fullName>
    </submittedName>
</protein>
<proteinExistence type="predicted"/>
<organism evidence="1 2">
    <name type="scientific">Planctomyces bekefii</name>
    <dbReference type="NCBI Taxonomy" id="1653850"/>
    <lineage>
        <taxon>Bacteria</taxon>
        <taxon>Pseudomonadati</taxon>
        <taxon>Planctomycetota</taxon>
        <taxon>Planctomycetia</taxon>
        <taxon>Planctomycetales</taxon>
        <taxon>Planctomycetaceae</taxon>
        <taxon>Planctomyces</taxon>
    </lineage>
</organism>
<evidence type="ECO:0000313" key="2">
    <source>
        <dbReference type="Proteomes" id="UP000321083"/>
    </source>
</evidence>
<dbReference type="AlphaFoldDB" id="A0A5C6M182"/>
<feature type="non-terminal residue" evidence="1">
    <location>
        <position position="475"/>
    </location>
</feature>
<comment type="caution">
    <text evidence="1">The sequence shown here is derived from an EMBL/GenBank/DDBJ whole genome shotgun (WGS) entry which is preliminary data.</text>
</comment>
<reference evidence="1 2" key="2">
    <citation type="submission" date="2019-08" db="EMBL/GenBank/DDBJ databases">
        <authorList>
            <person name="Henke P."/>
        </authorList>
    </citation>
    <scope>NUCLEOTIDE SEQUENCE [LARGE SCALE GENOMIC DNA]</scope>
    <source>
        <strain evidence="1">Phe10_nw2017</strain>
    </source>
</reference>
<name>A0A5C6M182_9PLAN</name>
<sequence>MDYAGTGRSTSADYGGYNGTAFTTVAGSPRQAVLHRDPSSTGPERWPRYKGYTVNRGMDDTVARYAFGSNGVYDAGVQASDDLILDPFYDALFEDPLETIFDPNYAQKQFDQIFAPADLLSLQMQPADKPADISERLSDLAPFAFENSANNDVREKFTTLSNSLRRYMMSHDLGADLTLGTSDDGPRAWEFNADADGPDANNDGYADGDGRREFPPAYGNTPANGRPYSATDPFRPQVRRLLTLEAGESRDLIGQLPLSINHLLDVERTEQTPNEQSQPVQFLRYMRRAGLRFRPLTEHPAASEGNTVVNATTIPVFDPANPVVWPPTTAEQREYWARRDRQQLARDIFVLLYTIGGAQTVGTTVRSSLGTNDPNAAEGTALYTHHQLREMAQFAVNLVDAMDTDNVVTKFEYDKNLGPDSSGTAGGWNLDDDPYTLETVRVLESDPNLAGVTDSVGRRADRAVRGGGAGVECQG</sequence>
<gene>
    <name evidence="1" type="ORF">E3A20_23750</name>
</gene>
<keyword evidence="2" id="KW-1185">Reference proteome</keyword>
<dbReference type="EMBL" id="SRHE01000638">
    <property type="protein sequence ID" value="TWW08496.1"/>
    <property type="molecule type" value="Genomic_DNA"/>
</dbReference>